<reference evidence="2" key="1">
    <citation type="journal article" date="2015" name="Nature">
        <title>Complex archaea that bridge the gap between prokaryotes and eukaryotes.</title>
        <authorList>
            <person name="Spang A."/>
            <person name="Saw J.H."/>
            <person name="Jorgensen S.L."/>
            <person name="Zaremba-Niedzwiedzka K."/>
            <person name="Martijn J."/>
            <person name="Lind A.E."/>
            <person name="van Eijk R."/>
            <person name="Schleper C."/>
            <person name="Guy L."/>
            <person name="Ettema T.J."/>
        </authorList>
    </citation>
    <scope>NUCLEOTIDE SEQUENCE</scope>
</reference>
<accession>A0A0F8XSS1</accession>
<dbReference type="AlphaFoldDB" id="A0A0F8XSS1"/>
<dbReference type="EMBL" id="LAZR01057478">
    <property type="protein sequence ID" value="KKK71993.1"/>
    <property type="molecule type" value="Genomic_DNA"/>
</dbReference>
<feature type="region of interest" description="Disordered" evidence="1">
    <location>
        <begin position="60"/>
        <end position="81"/>
    </location>
</feature>
<proteinExistence type="predicted"/>
<organism evidence="2">
    <name type="scientific">marine sediment metagenome</name>
    <dbReference type="NCBI Taxonomy" id="412755"/>
    <lineage>
        <taxon>unclassified sequences</taxon>
        <taxon>metagenomes</taxon>
        <taxon>ecological metagenomes</taxon>
    </lineage>
</organism>
<protein>
    <submittedName>
        <fullName evidence="2">Uncharacterized protein</fullName>
    </submittedName>
</protein>
<name>A0A0F8XSS1_9ZZZZ</name>
<gene>
    <name evidence="2" type="ORF">LCGC14_2908380</name>
</gene>
<sequence>MEPRDRACFNCEASTRIKIPSVGATSESDYMGFCVCRQKLSDHSRHVLSLWHTCAWHSDSVSRDDRYPDWRKSIDKKGNKQ</sequence>
<evidence type="ECO:0000256" key="1">
    <source>
        <dbReference type="SAM" id="MobiDB-lite"/>
    </source>
</evidence>
<comment type="caution">
    <text evidence="2">The sequence shown here is derived from an EMBL/GenBank/DDBJ whole genome shotgun (WGS) entry which is preliminary data.</text>
</comment>
<evidence type="ECO:0000313" key="2">
    <source>
        <dbReference type="EMBL" id="KKK71993.1"/>
    </source>
</evidence>